<organism evidence="1 2">
    <name type="scientific">Pseudodesulfovibrio methanolicus</name>
    <dbReference type="NCBI Taxonomy" id="3126690"/>
    <lineage>
        <taxon>Bacteria</taxon>
        <taxon>Pseudomonadati</taxon>
        <taxon>Thermodesulfobacteriota</taxon>
        <taxon>Desulfovibrionia</taxon>
        <taxon>Desulfovibrionales</taxon>
        <taxon>Desulfovibrionaceae</taxon>
    </lineage>
</organism>
<name>A0ABZ2IYQ8_9BACT</name>
<evidence type="ECO:0008006" key="3">
    <source>
        <dbReference type="Google" id="ProtNLM"/>
    </source>
</evidence>
<keyword evidence="2" id="KW-1185">Reference proteome</keyword>
<dbReference type="InterPro" id="IPR029024">
    <property type="entry name" value="TerB-like"/>
</dbReference>
<sequence length="131" mass="15106">MLDTNDLTRTEAKAYLSYLFKVAEADGHIDDKEREYIALQAKLWGVASEELAQPVPLEHLRDISHAAKMSLLRDCITIAHIDGDYAEAEKRRIEDLADFISIPIPKLEELEDWLQDYWKVLERGRILILNA</sequence>
<dbReference type="RefSeq" id="WP_338669388.1">
    <property type="nucleotide sequence ID" value="NZ_CP146609.1"/>
</dbReference>
<protein>
    <recommendedName>
        <fullName evidence="3">Co-chaperone DjlA N-terminal domain-containing protein</fullName>
    </recommendedName>
</protein>
<accession>A0ABZ2IYQ8</accession>
<evidence type="ECO:0000313" key="2">
    <source>
        <dbReference type="Proteomes" id="UP001385389"/>
    </source>
</evidence>
<evidence type="ECO:0000313" key="1">
    <source>
        <dbReference type="EMBL" id="WWX23691.1"/>
    </source>
</evidence>
<dbReference type="EMBL" id="CP146609">
    <property type="protein sequence ID" value="WWX23691.1"/>
    <property type="molecule type" value="Genomic_DNA"/>
</dbReference>
<dbReference type="Gene3D" id="1.10.3680.10">
    <property type="entry name" value="TerB-like"/>
    <property type="match status" value="1"/>
</dbReference>
<reference evidence="1 2" key="1">
    <citation type="submission" date="2024-03" db="EMBL/GenBank/DDBJ databases">
        <title>Phenotype and Genome Characterization of a Sulfate-Reducing Bacterium Pseudodesulfovibrio sp. strain 5S69, isolated from Petroleum Reservoir in Tatarstan (Russia).</title>
        <authorList>
            <person name="Bidzhieva S.K."/>
            <person name="Kadnikov V."/>
            <person name="Tourova T.P."/>
            <person name="Samigullina S.R."/>
            <person name="Sokolova D.S."/>
            <person name="Poltaraus A.B."/>
            <person name="Avtukh A.N."/>
            <person name="Tereshina V.M."/>
            <person name="Mardanov A.V."/>
            <person name="Nazina T.N."/>
        </authorList>
    </citation>
    <scope>NUCLEOTIDE SEQUENCE [LARGE SCALE GENOMIC DNA]</scope>
    <source>
        <strain evidence="1 2">5S69</strain>
    </source>
</reference>
<dbReference type="SUPFAM" id="SSF158682">
    <property type="entry name" value="TerB-like"/>
    <property type="match status" value="1"/>
</dbReference>
<proteinExistence type="predicted"/>
<gene>
    <name evidence="1" type="ORF">V8V93_05680</name>
</gene>
<dbReference type="Proteomes" id="UP001385389">
    <property type="component" value="Chromosome"/>
</dbReference>